<evidence type="ECO:0000313" key="2">
    <source>
        <dbReference type="Proteomes" id="UP000252884"/>
    </source>
</evidence>
<dbReference type="RefSeq" id="WP_147282857.1">
    <property type="nucleotide sequence ID" value="NZ_QPJK01000003.1"/>
</dbReference>
<evidence type="ECO:0008006" key="3">
    <source>
        <dbReference type="Google" id="ProtNLM"/>
    </source>
</evidence>
<gene>
    <name evidence="1" type="ORF">DES41_103586</name>
</gene>
<dbReference type="EMBL" id="QPJK01000003">
    <property type="protein sequence ID" value="RCW72978.1"/>
    <property type="molecule type" value="Genomic_DNA"/>
</dbReference>
<sequence length="115" mass="12216">MHNDTPAFTPPLDDGKLQRGVHEVGENLHSTIDRVAQPVHNALDRASAGAHQTVDRMASGVAGAAQRLDQRMDRVRAAPNQLLDGACAYVAARPLKAVATAFAIGWLLGRTGANR</sequence>
<comment type="caution">
    <text evidence="1">The sequence shown here is derived from an EMBL/GenBank/DDBJ whole genome shotgun (WGS) entry which is preliminary data.</text>
</comment>
<proteinExistence type="predicted"/>
<dbReference type="OrthoDB" id="8903139at2"/>
<protein>
    <recommendedName>
        <fullName evidence="3">ElaB/YqjD/DUF883 family membrane-anchored ribosome-binding protein</fullName>
    </recommendedName>
</protein>
<dbReference type="Proteomes" id="UP000252884">
    <property type="component" value="Unassembled WGS sequence"/>
</dbReference>
<reference evidence="1 2" key="1">
    <citation type="submission" date="2018-07" db="EMBL/GenBank/DDBJ databases">
        <title>Genomic Encyclopedia of Type Strains, Phase IV (KMG-IV): sequencing the most valuable type-strain genomes for metagenomic binning, comparative biology and taxonomic classification.</title>
        <authorList>
            <person name="Goeker M."/>
        </authorList>
    </citation>
    <scope>NUCLEOTIDE SEQUENCE [LARGE SCALE GENOMIC DNA]</scope>
    <source>
        <strain evidence="1 2">DSM 21634</strain>
    </source>
</reference>
<keyword evidence="2" id="KW-1185">Reference proteome</keyword>
<accession>A0A368Y105</accession>
<dbReference type="AlphaFoldDB" id="A0A368Y105"/>
<evidence type="ECO:0000313" key="1">
    <source>
        <dbReference type="EMBL" id="RCW72978.1"/>
    </source>
</evidence>
<organism evidence="1 2">
    <name type="scientific">Pseudorhodoferax soli</name>
    <dbReference type="NCBI Taxonomy" id="545864"/>
    <lineage>
        <taxon>Bacteria</taxon>
        <taxon>Pseudomonadati</taxon>
        <taxon>Pseudomonadota</taxon>
        <taxon>Betaproteobacteria</taxon>
        <taxon>Burkholderiales</taxon>
        <taxon>Comamonadaceae</taxon>
    </lineage>
</organism>
<name>A0A368Y105_9BURK</name>